<organism evidence="1 4">
    <name type="scientific">Anaerobacillus isosaccharinicus</name>
    <dbReference type="NCBI Taxonomy" id="1532552"/>
    <lineage>
        <taxon>Bacteria</taxon>
        <taxon>Bacillati</taxon>
        <taxon>Bacillota</taxon>
        <taxon>Bacilli</taxon>
        <taxon>Bacillales</taxon>
        <taxon>Bacillaceae</taxon>
        <taxon>Anaerobacillus</taxon>
    </lineage>
</organism>
<evidence type="ECO:0000313" key="2">
    <source>
        <dbReference type="EMBL" id="OIJ20449.1"/>
    </source>
</evidence>
<evidence type="ECO:0000313" key="3">
    <source>
        <dbReference type="EMBL" id="QOY34720.1"/>
    </source>
</evidence>
<reference evidence="3 4" key="3">
    <citation type="journal article" date="2019" name="Int. J. Syst. Evol. Microbiol.">
        <title>Anaerobacillus isosaccharinicus sp. nov., an alkaliphilic bacterium which degrades isosaccharinic acid.</title>
        <authorList>
            <person name="Bassil N.M."/>
            <person name="Lloyd J.R."/>
        </authorList>
    </citation>
    <scope>NUCLEOTIDE SEQUENCE [LARGE SCALE GENOMIC DNA]</scope>
    <source>
        <strain evidence="3 4">NB2006</strain>
    </source>
</reference>
<dbReference type="Proteomes" id="UP000180175">
    <property type="component" value="Chromosome"/>
</dbReference>
<dbReference type="OrthoDB" id="9945348at2"/>
<evidence type="ECO:0000313" key="1">
    <source>
        <dbReference type="EMBL" id="OIJ11430.1"/>
    </source>
</evidence>
<protein>
    <submittedName>
        <fullName evidence="1">Uncharacterized protein</fullName>
    </submittedName>
</protein>
<dbReference type="AlphaFoldDB" id="A0A1S2LGT0"/>
<reference evidence="1 4" key="1">
    <citation type="submission" date="2016-10" db="EMBL/GenBank/DDBJ databases">
        <title>Draft genome sequences of four alkaliphilic bacteria belonging to the Anaerobacillus genus.</title>
        <authorList>
            <person name="Bassil N.M."/>
            <person name="Lloyd J.R."/>
        </authorList>
    </citation>
    <scope>NUCLEOTIDE SEQUENCE [LARGE SCALE GENOMIC DNA]</scope>
    <source>
        <strain evidence="1 4">NB2006</strain>
    </source>
</reference>
<sequence>MKRINKILFSVNYTQDGNKVVIKGDNPLSPNDKYTGEIVFQNSIQAEGFCLTIRTLEAAIEDDYRDEYSIVIEDDVVEINTITELSPNKKRKIEERVKKNSFCYANR</sequence>
<keyword evidence="4" id="KW-1185">Reference proteome</keyword>
<accession>A0A1S2LGT0</accession>
<dbReference type="EMBL" id="CP063356">
    <property type="protein sequence ID" value="QOY34720.1"/>
    <property type="molecule type" value="Genomic_DNA"/>
</dbReference>
<dbReference type="RefSeq" id="WP_071316644.1">
    <property type="nucleotide sequence ID" value="NZ_CP063356.2"/>
</dbReference>
<dbReference type="EMBL" id="LQXD01000135">
    <property type="protein sequence ID" value="OIJ11430.1"/>
    <property type="molecule type" value="Genomic_DNA"/>
</dbReference>
<dbReference type="KEGG" id="aia:AWH56_018605"/>
<evidence type="ECO:0000313" key="4">
    <source>
        <dbReference type="Proteomes" id="UP000180175"/>
    </source>
</evidence>
<gene>
    <name evidence="3" type="ORF">AWH56_018605</name>
    <name evidence="2" type="ORF">AWH56_07990</name>
    <name evidence="1" type="ORF">AWH56_15665</name>
</gene>
<reference evidence="3" key="4">
    <citation type="submission" date="2020-10" db="EMBL/GenBank/DDBJ databases">
        <authorList>
            <person name="Bassil N.M."/>
            <person name="Lloyd J.R."/>
        </authorList>
    </citation>
    <scope>NUCLEOTIDE SEQUENCE</scope>
    <source>
        <strain evidence="3">NB2006</strain>
    </source>
</reference>
<name>A0A1S2LGT0_9BACI</name>
<dbReference type="EMBL" id="LQXD01000071">
    <property type="protein sequence ID" value="OIJ20449.1"/>
    <property type="molecule type" value="Genomic_DNA"/>
</dbReference>
<reference evidence="3 4" key="2">
    <citation type="journal article" date="2017" name="Genome Announc.">
        <title>Draft Genome Sequences of Four Alkaliphilic Bacteria Belonging to the Anaerobacillus Genus.</title>
        <authorList>
            <person name="Bassil N.M."/>
            <person name="Lloyd J.R."/>
        </authorList>
    </citation>
    <scope>NUCLEOTIDE SEQUENCE [LARGE SCALE GENOMIC DNA]</scope>
    <source>
        <strain evidence="3 4">NB2006</strain>
    </source>
</reference>
<proteinExistence type="predicted"/>